<dbReference type="AlphaFoldDB" id="A0AAV8Y3E8"/>
<evidence type="ECO:0000313" key="2">
    <source>
        <dbReference type="Proteomes" id="UP001162162"/>
    </source>
</evidence>
<keyword evidence="2" id="KW-1185">Reference proteome</keyword>
<name>A0AAV8Y3E8_9CUCU</name>
<evidence type="ECO:0000313" key="1">
    <source>
        <dbReference type="EMBL" id="KAJ8945543.1"/>
    </source>
</evidence>
<reference evidence="1" key="1">
    <citation type="journal article" date="2023" name="Insect Mol. Biol.">
        <title>Genome sequencing provides insights into the evolution of gene families encoding plant cell wall-degrading enzymes in longhorned beetles.</title>
        <authorList>
            <person name="Shin N.R."/>
            <person name="Okamura Y."/>
            <person name="Kirsch R."/>
            <person name="Pauchet Y."/>
        </authorList>
    </citation>
    <scope>NUCLEOTIDE SEQUENCE</scope>
    <source>
        <strain evidence="1">AMC_N1</strain>
    </source>
</reference>
<accession>A0AAV8Y3E8</accession>
<sequence>MNPLRFRINEEPSQLDLVITNEINLLTPPLIESPVGKSDHAILSISECIFSEDAELCSVAELLAVVFYKFSGCVEFQPVVHIVIIIIIIIIKCEAPLPAELFHPVLLMKMNNKLMFVLCRTCGEEINVEKCTKRMNREF</sequence>
<comment type="caution">
    <text evidence="1">The sequence shown here is derived from an EMBL/GenBank/DDBJ whole genome shotgun (WGS) entry which is preliminary data.</text>
</comment>
<proteinExistence type="predicted"/>
<protein>
    <submittedName>
        <fullName evidence="1">Uncharacterized protein</fullName>
    </submittedName>
</protein>
<dbReference type="Proteomes" id="UP001162162">
    <property type="component" value="Unassembled WGS sequence"/>
</dbReference>
<organism evidence="1 2">
    <name type="scientific">Aromia moschata</name>
    <dbReference type="NCBI Taxonomy" id="1265417"/>
    <lineage>
        <taxon>Eukaryota</taxon>
        <taxon>Metazoa</taxon>
        <taxon>Ecdysozoa</taxon>
        <taxon>Arthropoda</taxon>
        <taxon>Hexapoda</taxon>
        <taxon>Insecta</taxon>
        <taxon>Pterygota</taxon>
        <taxon>Neoptera</taxon>
        <taxon>Endopterygota</taxon>
        <taxon>Coleoptera</taxon>
        <taxon>Polyphaga</taxon>
        <taxon>Cucujiformia</taxon>
        <taxon>Chrysomeloidea</taxon>
        <taxon>Cerambycidae</taxon>
        <taxon>Cerambycinae</taxon>
        <taxon>Callichromatini</taxon>
        <taxon>Aromia</taxon>
    </lineage>
</organism>
<gene>
    <name evidence="1" type="ORF">NQ318_020389</name>
</gene>
<dbReference type="EMBL" id="JAPWTK010000213">
    <property type="protein sequence ID" value="KAJ8945543.1"/>
    <property type="molecule type" value="Genomic_DNA"/>
</dbReference>